<gene>
    <name evidence="2" type="ORF">OHZ10_20090</name>
</gene>
<reference evidence="2 3" key="1">
    <citation type="submission" date="2022-10" db="EMBL/GenBank/DDBJ databases">
        <title>Genomic of Burkholderia cepacia PN-1.</title>
        <authorList>
            <person name="Yang Y."/>
            <person name="Guan H."/>
            <person name="Huang J."/>
        </authorList>
    </citation>
    <scope>NUCLEOTIDE SEQUENCE [LARGE SCALE GENOMIC DNA]</scope>
    <source>
        <strain evidence="2 3">PN-1</strain>
    </source>
</reference>
<organism evidence="2 3">
    <name type="scientific">Burkholderia arboris</name>
    <dbReference type="NCBI Taxonomy" id="488730"/>
    <lineage>
        <taxon>Bacteria</taxon>
        <taxon>Pseudomonadati</taxon>
        <taxon>Pseudomonadota</taxon>
        <taxon>Betaproteobacteria</taxon>
        <taxon>Burkholderiales</taxon>
        <taxon>Burkholderiaceae</taxon>
        <taxon>Burkholderia</taxon>
        <taxon>Burkholderia cepacia complex</taxon>
    </lineage>
</organism>
<evidence type="ECO:0008006" key="4">
    <source>
        <dbReference type="Google" id="ProtNLM"/>
    </source>
</evidence>
<name>A0ABZ3DRM6_9BURK</name>
<evidence type="ECO:0000313" key="2">
    <source>
        <dbReference type="EMBL" id="XAE51845.1"/>
    </source>
</evidence>
<keyword evidence="1" id="KW-0732">Signal</keyword>
<dbReference type="PROSITE" id="PS51257">
    <property type="entry name" value="PROKAR_LIPOPROTEIN"/>
    <property type="match status" value="1"/>
</dbReference>
<protein>
    <recommendedName>
        <fullName evidence="4">Fimbrial assembly protein</fullName>
    </recommendedName>
</protein>
<dbReference type="RefSeq" id="WP_059237852.1">
    <property type="nucleotide sequence ID" value="NZ_CP101525.1"/>
</dbReference>
<feature type="chain" id="PRO_5047157406" description="Fimbrial assembly protein" evidence="1">
    <location>
        <begin position="23"/>
        <end position="180"/>
    </location>
</feature>
<accession>A0ABZ3DRM6</accession>
<evidence type="ECO:0000313" key="3">
    <source>
        <dbReference type="Proteomes" id="UP001448498"/>
    </source>
</evidence>
<evidence type="ECO:0000256" key="1">
    <source>
        <dbReference type="SAM" id="SignalP"/>
    </source>
</evidence>
<dbReference type="EMBL" id="CP109822">
    <property type="protein sequence ID" value="XAE51845.1"/>
    <property type="molecule type" value="Genomic_DNA"/>
</dbReference>
<proteinExistence type="predicted"/>
<keyword evidence="3" id="KW-1185">Reference proteome</keyword>
<dbReference type="Proteomes" id="UP001448498">
    <property type="component" value="Chromosome 3"/>
</dbReference>
<sequence>MKQHIWGCLLAASACLPMCAAAQEIKGKTVSKVTARVVRADNLIVTDDKGGWFGSGLTMQQLGGWDTAYEVQARLRVVSTTGRFRVRMDEPLDIRNQAKPAVVFRSPAVSLGAEGAERKPLVVGHGVDFQNPAAPLPNVDSEGYYNLAVSAYPPVGDFKSTAGTYTGTLSLVFEPLVAKP</sequence>
<feature type="signal peptide" evidence="1">
    <location>
        <begin position="1"/>
        <end position="22"/>
    </location>
</feature>